<name>A0ABQ2QPA5_9GAMM</name>
<dbReference type="InterPro" id="IPR036188">
    <property type="entry name" value="FAD/NAD-bd_sf"/>
</dbReference>
<evidence type="ECO:0000313" key="1">
    <source>
        <dbReference type="EMBL" id="GGP89597.1"/>
    </source>
</evidence>
<gene>
    <name evidence="1" type="ORF">GCM10009410_24370</name>
</gene>
<organism evidence="1 2">
    <name type="scientific">Shewanella ulleungensis</name>
    <dbReference type="NCBI Taxonomy" id="2282699"/>
    <lineage>
        <taxon>Bacteria</taxon>
        <taxon>Pseudomonadati</taxon>
        <taxon>Pseudomonadota</taxon>
        <taxon>Gammaproteobacteria</taxon>
        <taxon>Alteromonadales</taxon>
        <taxon>Shewanellaceae</taxon>
        <taxon>Shewanella</taxon>
    </lineage>
</organism>
<dbReference type="SUPFAM" id="SSF51905">
    <property type="entry name" value="FAD/NAD(P)-binding domain"/>
    <property type="match status" value="1"/>
</dbReference>
<comment type="caution">
    <text evidence="1">The sequence shown here is derived from an EMBL/GenBank/DDBJ whole genome shotgun (WGS) entry which is preliminary data.</text>
</comment>
<sequence length="531" mass="59485">MMQKPITQIVIVGGGTAGWITAGILAAEHNVDKGVLAHSPKLNITLIESPDVATIGVGEGTWPSMRSTLSKIGIDENDFIRRCDASFKQGSRFINWRTDTAAAQSTQSNSYLHPFSLPHGHQELDLCPFWLPHAQQVSFAQAVSSQEVLSQLGLAPKTISSAQYHFQNNYGYHLNAGKFSQLLTEHCTQKLGVTHIRDHVEHIVNNEQGDIEKLITQQHGEIHGQLFIDCTGVKSLLLGEHLQVPFLCQKSVLFNDSALAMQVPYEDPATAIASCTHSTAQQNGWIWDIGLPTRKGVGYVYSSSHSHDQQAEQVLRDYLIANGTSKELVSQLEPRKLNINPGYHAKCWQNNCIAIGMAAGFIEPLEASALALIEWTASTIAQQLPQNRQVMDTIADRVNLRYQQHWQQIIDFLKLHYVISQREADAYWRDHRDSSSIPDRLQAQLELWRYQAPSQHDISYKEALFPAASFQYVLYGMGFKTQLPTHVKPSMQQLAQQLFTDNQQRTQALSKSLPSNRALLDKVAQYGFPKL</sequence>
<dbReference type="PANTHER" id="PTHR43747">
    <property type="entry name" value="FAD-BINDING PROTEIN"/>
    <property type="match status" value="1"/>
</dbReference>
<keyword evidence="2" id="KW-1185">Reference proteome</keyword>
<dbReference type="PANTHER" id="PTHR43747:SF4">
    <property type="entry name" value="FLAVIN-DEPENDENT TRYPTOPHAN HALOGENASE"/>
    <property type="match status" value="1"/>
</dbReference>
<dbReference type="Pfam" id="PF04820">
    <property type="entry name" value="Trp_halogenase"/>
    <property type="match status" value="1"/>
</dbReference>
<dbReference type="InterPro" id="IPR006905">
    <property type="entry name" value="Flavin_halogenase"/>
</dbReference>
<proteinExistence type="predicted"/>
<dbReference type="Gene3D" id="3.50.50.60">
    <property type="entry name" value="FAD/NAD(P)-binding domain"/>
    <property type="match status" value="1"/>
</dbReference>
<dbReference type="InterPro" id="IPR050816">
    <property type="entry name" value="Flavin-dep_Halogenase_NPB"/>
</dbReference>
<dbReference type="PIRSF" id="PIRSF011396">
    <property type="entry name" value="Trp_halogenase"/>
    <property type="match status" value="1"/>
</dbReference>
<dbReference type="EMBL" id="BMQW01000006">
    <property type="protein sequence ID" value="GGP89597.1"/>
    <property type="molecule type" value="Genomic_DNA"/>
</dbReference>
<dbReference type="RefSeq" id="WP_188956622.1">
    <property type="nucleotide sequence ID" value="NZ_BMQW01000006.1"/>
</dbReference>
<dbReference type="Proteomes" id="UP000654004">
    <property type="component" value="Unassembled WGS sequence"/>
</dbReference>
<protein>
    <submittedName>
        <fullName evidence="1">Tryptophan halogenase</fullName>
    </submittedName>
</protein>
<dbReference type="InterPro" id="IPR033856">
    <property type="entry name" value="Trp_halogen"/>
</dbReference>
<accession>A0ABQ2QPA5</accession>
<reference evidence="2" key="1">
    <citation type="journal article" date="2019" name="Int. J. Syst. Evol. Microbiol.">
        <title>The Global Catalogue of Microorganisms (GCM) 10K type strain sequencing project: providing services to taxonomists for standard genome sequencing and annotation.</title>
        <authorList>
            <consortium name="The Broad Institute Genomics Platform"/>
            <consortium name="The Broad Institute Genome Sequencing Center for Infectious Disease"/>
            <person name="Wu L."/>
            <person name="Ma J."/>
        </authorList>
    </citation>
    <scope>NUCLEOTIDE SEQUENCE [LARGE SCALE GENOMIC DNA]</scope>
    <source>
        <strain evidence="2">JCM 32305</strain>
    </source>
</reference>
<evidence type="ECO:0000313" key="2">
    <source>
        <dbReference type="Proteomes" id="UP000654004"/>
    </source>
</evidence>